<accession>A0A6M3XW94</accession>
<proteinExistence type="predicted"/>
<sequence>MNEITDIYSLVSMLDKKIDDLPGYNKTAPLKLALAGFRGAVNDYKRDSQLLRDNAATGD</sequence>
<reference evidence="1" key="1">
    <citation type="submission" date="2020-03" db="EMBL/GenBank/DDBJ databases">
        <title>The deep terrestrial virosphere.</title>
        <authorList>
            <person name="Holmfeldt K."/>
            <person name="Nilsson E."/>
            <person name="Simone D."/>
            <person name="Lopez-Fernandez M."/>
            <person name="Wu X."/>
            <person name="de Brujin I."/>
            <person name="Lundin D."/>
            <person name="Andersson A."/>
            <person name="Bertilsson S."/>
            <person name="Dopson M."/>
        </authorList>
    </citation>
    <scope>NUCLEOTIDE SEQUENCE</scope>
    <source>
        <strain evidence="1">TM448B03012</strain>
    </source>
</reference>
<gene>
    <name evidence="1" type="ORF">TM448B03012_0009</name>
</gene>
<evidence type="ECO:0000313" key="1">
    <source>
        <dbReference type="EMBL" id="QJI02225.1"/>
    </source>
</evidence>
<dbReference type="AlphaFoldDB" id="A0A6M3XW94"/>
<name>A0A6M3XW94_9ZZZZ</name>
<organism evidence="1">
    <name type="scientific">viral metagenome</name>
    <dbReference type="NCBI Taxonomy" id="1070528"/>
    <lineage>
        <taxon>unclassified sequences</taxon>
        <taxon>metagenomes</taxon>
        <taxon>organismal metagenomes</taxon>
    </lineage>
</organism>
<dbReference type="EMBL" id="MT144984">
    <property type="protein sequence ID" value="QJI02225.1"/>
    <property type="molecule type" value="Genomic_DNA"/>
</dbReference>
<protein>
    <submittedName>
        <fullName evidence="1">Uncharacterized protein</fullName>
    </submittedName>
</protein>